<proteinExistence type="predicted"/>
<feature type="transmembrane region" description="Helical" evidence="1">
    <location>
        <begin position="38"/>
        <end position="57"/>
    </location>
</feature>
<dbReference type="RefSeq" id="WP_184484151.1">
    <property type="nucleotide sequence ID" value="NZ_JAAEDJ010000009.1"/>
</dbReference>
<organism evidence="2 3">
    <name type="scientific">Neoroseomonas alkaliterrae</name>
    <dbReference type="NCBI Taxonomy" id="1452450"/>
    <lineage>
        <taxon>Bacteria</taxon>
        <taxon>Pseudomonadati</taxon>
        <taxon>Pseudomonadota</taxon>
        <taxon>Alphaproteobacteria</taxon>
        <taxon>Acetobacterales</taxon>
        <taxon>Acetobacteraceae</taxon>
        <taxon>Neoroseomonas</taxon>
    </lineage>
</organism>
<comment type="caution">
    <text evidence="2">The sequence shown here is derived from an EMBL/GenBank/DDBJ whole genome shotgun (WGS) entry which is preliminary data.</text>
</comment>
<protein>
    <submittedName>
        <fullName evidence="2">Uncharacterized protein</fullName>
    </submittedName>
</protein>
<keyword evidence="1" id="KW-0812">Transmembrane</keyword>
<keyword evidence="1" id="KW-1133">Transmembrane helix</keyword>
<evidence type="ECO:0000313" key="3">
    <source>
        <dbReference type="Proteomes" id="UP000562254"/>
    </source>
</evidence>
<feature type="transmembrane region" description="Helical" evidence="1">
    <location>
        <begin position="63"/>
        <end position="82"/>
    </location>
</feature>
<gene>
    <name evidence="2" type="ORF">FHS88_002015</name>
</gene>
<sequence>MEALIQSGRVADLVLFCLAAEAVLLLTRRRLTGRGPGVADVAAIILPGVFLALALRFALAGPAWPWVPVALAGALAAHLYDLGRRLRRDHSR</sequence>
<dbReference type="EMBL" id="JACIJE010000005">
    <property type="protein sequence ID" value="MBB5689889.1"/>
    <property type="molecule type" value="Genomic_DNA"/>
</dbReference>
<evidence type="ECO:0000256" key="1">
    <source>
        <dbReference type="SAM" id="Phobius"/>
    </source>
</evidence>
<accession>A0A840XT98</accession>
<evidence type="ECO:0000313" key="2">
    <source>
        <dbReference type="EMBL" id="MBB5689889.1"/>
    </source>
</evidence>
<keyword evidence="1" id="KW-0472">Membrane</keyword>
<dbReference type="AlphaFoldDB" id="A0A840XT98"/>
<dbReference type="Proteomes" id="UP000562254">
    <property type="component" value="Unassembled WGS sequence"/>
</dbReference>
<keyword evidence="3" id="KW-1185">Reference proteome</keyword>
<name>A0A840XT98_9PROT</name>
<reference evidence="2 3" key="1">
    <citation type="submission" date="2020-08" db="EMBL/GenBank/DDBJ databases">
        <title>Genomic Encyclopedia of Type Strains, Phase IV (KMG-IV): sequencing the most valuable type-strain genomes for metagenomic binning, comparative biology and taxonomic classification.</title>
        <authorList>
            <person name="Goeker M."/>
        </authorList>
    </citation>
    <scope>NUCLEOTIDE SEQUENCE [LARGE SCALE GENOMIC DNA]</scope>
    <source>
        <strain evidence="2 3">DSM 25895</strain>
    </source>
</reference>